<evidence type="ECO:0000313" key="2">
    <source>
        <dbReference type="EMBL" id="MBJ6123307.1"/>
    </source>
</evidence>
<evidence type="ECO:0000259" key="1">
    <source>
        <dbReference type="Pfam" id="PF13472"/>
    </source>
</evidence>
<dbReference type="Gene3D" id="3.40.50.1110">
    <property type="entry name" value="SGNH hydrolase"/>
    <property type="match status" value="1"/>
</dbReference>
<evidence type="ECO:0000313" key="3">
    <source>
        <dbReference type="Proteomes" id="UP000640426"/>
    </source>
</evidence>
<proteinExistence type="predicted"/>
<comment type="caution">
    <text evidence="2">The sequence shown here is derived from an EMBL/GenBank/DDBJ whole genome shotgun (WGS) entry which is preliminary data.</text>
</comment>
<dbReference type="Pfam" id="PF13472">
    <property type="entry name" value="Lipase_GDSL_2"/>
    <property type="match status" value="1"/>
</dbReference>
<organism evidence="2 3">
    <name type="scientific">Sphingomonas mollis</name>
    <dbReference type="NCBI Taxonomy" id="2795726"/>
    <lineage>
        <taxon>Bacteria</taxon>
        <taxon>Pseudomonadati</taxon>
        <taxon>Pseudomonadota</taxon>
        <taxon>Alphaproteobacteria</taxon>
        <taxon>Sphingomonadales</taxon>
        <taxon>Sphingomonadaceae</taxon>
        <taxon>Sphingomonas</taxon>
    </lineage>
</organism>
<reference evidence="3" key="1">
    <citation type="submission" date="2020-12" db="EMBL/GenBank/DDBJ databases">
        <title>Hymenobacter sp.</title>
        <authorList>
            <person name="Kim M.K."/>
        </authorList>
    </citation>
    <scope>NUCLEOTIDE SEQUENCE [LARGE SCALE GENOMIC DNA]</scope>
    <source>
        <strain evidence="3">BT553</strain>
    </source>
</reference>
<dbReference type="InterPro" id="IPR051532">
    <property type="entry name" value="Ester_Hydrolysis_Enzymes"/>
</dbReference>
<accession>A0ABS0XTE7</accession>
<protein>
    <submittedName>
        <fullName evidence="2">Arylesterase</fullName>
    </submittedName>
</protein>
<dbReference type="PANTHER" id="PTHR30383:SF24">
    <property type="entry name" value="THIOESTERASE 1_PROTEASE 1_LYSOPHOSPHOLIPASE L1"/>
    <property type="match status" value="1"/>
</dbReference>
<dbReference type="EMBL" id="JAELXS010000010">
    <property type="protein sequence ID" value="MBJ6123307.1"/>
    <property type="molecule type" value="Genomic_DNA"/>
</dbReference>
<dbReference type="SUPFAM" id="SSF52266">
    <property type="entry name" value="SGNH hydrolase"/>
    <property type="match status" value="1"/>
</dbReference>
<feature type="domain" description="SGNH hydrolase-type esterase" evidence="1">
    <location>
        <begin position="9"/>
        <end position="168"/>
    </location>
</feature>
<dbReference type="PANTHER" id="PTHR30383">
    <property type="entry name" value="THIOESTERASE 1/PROTEASE 1/LYSOPHOSPHOLIPASE L1"/>
    <property type="match status" value="1"/>
</dbReference>
<sequence length="195" mass="20300">MISSPLILAIGDSLIAGYGLTSADSLPARIEQRLRVDWPDACVINAGVSGDMTGDVLRRLPTVMSRLTRRPDLAIVQVGANDVLRQVAPASMRANLAAILIELGRCGVPVLLTIVDPPAILRDRAAAYLGVHALLATEHGANTCAFFPAGVLGHPAMVLADRFHPNAAAITLVADAMMPAIERALGDTGAIRAAG</sequence>
<dbReference type="InterPro" id="IPR013830">
    <property type="entry name" value="SGNH_hydro"/>
</dbReference>
<name>A0ABS0XTE7_9SPHN</name>
<dbReference type="Proteomes" id="UP000640426">
    <property type="component" value="Unassembled WGS sequence"/>
</dbReference>
<dbReference type="InterPro" id="IPR036514">
    <property type="entry name" value="SGNH_hydro_sf"/>
</dbReference>
<keyword evidence="3" id="KW-1185">Reference proteome</keyword>
<gene>
    <name evidence="2" type="ORF">JAO74_16085</name>
</gene>
<dbReference type="RefSeq" id="WP_199040481.1">
    <property type="nucleotide sequence ID" value="NZ_JAELXS010000010.1"/>
</dbReference>